<gene>
    <name evidence="2" type="ORF">GCM10009727_52130</name>
</gene>
<evidence type="ECO:0000313" key="2">
    <source>
        <dbReference type="EMBL" id="GAA2148934.1"/>
    </source>
</evidence>
<name>A0ABN2ZWF0_9ACTN</name>
<dbReference type="EMBL" id="BAAAMR010000050">
    <property type="protein sequence ID" value="GAA2148934.1"/>
    <property type="molecule type" value="Genomic_DNA"/>
</dbReference>
<keyword evidence="3" id="KW-1185">Reference proteome</keyword>
<reference evidence="2 3" key="1">
    <citation type="journal article" date="2019" name="Int. J. Syst. Evol. Microbiol.">
        <title>The Global Catalogue of Microorganisms (GCM) 10K type strain sequencing project: providing services to taxonomists for standard genome sequencing and annotation.</title>
        <authorList>
            <consortium name="The Broad Institute Genomics Platform"/>
            <consortium name="The Broad Institute Genome Sequencing Center for Infectious Disease"/>
            <person name="Wu L."/>
            <person name="Ma J."/>
        </authorList>
    </citation>
    <scope>NUCLEOTIDE SEQUENCE [LARGE SCALE GENOMIC DNA]</scope>
    <source>
        <strain evidence="2 3">JCM 13850</strain>
    </source>
</reference>
<feature type="region of interest" description="Disordered" evidence="1">
    <location>
        <begin position="1"/>
        <end position="23"/>
    </location>
</feature>
<evidence type="ECO:0000313" key="3">
    <source>
        <dbReference type="Proteomes" id="UP001501020"/>
    </source>
</evidence>
<organism evidence="2 3">
    <name type="scientific">Actinomadura napierensis</name>
    <dbReference type="NCBI Taxonomy" id="267854"/>
    <lineage>
        <taxon>Bacteria</taxon>
        <taxon>Bacillati</taxon>
        <taxon>Actinomycetota</taxon>
        <taxon>Actinomycetes</taxon>
        <taxon>Streptosporangiales</taxon>
        <taxon>Thermomonosporaceae</taxon>
        <taxon>Actinomadura</taxon>
    </lineage>
</organism>
<protein>
    <submittedName>
        <fullName evidence="2">Uncharacterized protein</fullName>
    </submittedName>
</protein>
<dbReference type="Proteomes" id="UP001501020">
    <property type="component" value="Unassembled WGS sequence"/>
</dbReference>
<dbReference type="RefSeq" id="WP_344272248.1">
    <property type="nucleotide sequence ID" value="NZ_BAAAMR010000050.1"/>
</dbReference>
<accession>A0ABN2ZWF0</accession>
<evidence type="ECO:0000256" key="1">
    <source>
        <dbReference type="SAM" id="MobiDB-lite"/>
    </source>
</evidence>
<comment type="caution">
    <text evidence="2">The sequence shown here is derived from an EMBL/GenBank/DDBJ whole genome shotgun (WGS) entry which is preliminary data.</text>
</comment>
<sequence length="143" mass="15341">MTAPAPAGPATPGAPPRPGDEAKAARRLEAAGQLMARLEVLGLRVSGPWEQTETLTAVSAQCVDVEPYAGRTVWLGPSPGGPSGCGSPGRAFLYWHWQRPLRNRQGLTVGRWFQPFCSAGDLERAAAAVNEVILDDIRRRQGR</sequence>
<proteinExistence type="predicted"/>
<feature type="compositionally biased region" description="Pro residues" evidence="1">
    <location>
        <begin position="1"/>
        <end position="17"/>
    </location>
</feature>